<dbReference type="OrthoDB" id="1724583at2759"/>
<dbReference type="GO" id="GO:0005085">
    <property type="term" value="F:guanyl-nucleotide exchange factor activity"/>
    <property type="evidence" value="ECO:0007669"/>
    <property type="project" value="InterPro"/>
</dbReference>
<dbReference type="AlphaFoldDB" id="S8CH91"/>
<evidence type="ECO:0000313" key="10">
    <source>
        <dbReference type="Proteomes" id="UP000015453"/>
    </source>
</evidence>
<feature type="region of interest" description="Disordered" evidence="7">
    <location>
        <begin position="118"/>
        <end position="139"/>
    </location>
</feature>
<dbReference type="SMART" id="SM00515">
    <property type="entry name" value="eIF5C"/>
    <property type="match status" value="1"/>
</dbReference>
<keyword evidence="10" id="KW-1185">Reference proteome</keyword>
<dbReference type="GO" id="GO:0031369">
    <property type="term" value="F:translation initiation factor binding"/>
    <property type="evidence" value="ECO:0007669"/>
    <property type="project" value="InterPro"/>
</dbReference>
<evidence type="ECO:0000256" key="2">
    <source>
        <dbReference type="ARBA" id="ARBA00007878"/>
    </source>
</evidence>
<dbReference type="InterPro" id="IPR044123">
    <property type="entry name" value="W2_eIF2B_epsilon"/>
</dbReference>
<sequence>LQVIIGQNFVVPAYSKVSLHKQPMTQDSDEELEYADNSFGTVDISYISSSPANTEEIMTDFSEMKKMLASEVGDGGAGFIWSVGEGGYEEEWRHSVAPIPEERLVEFIKHELEISNGDDRVQPISGELEPGSIDDSDEDVRVDSDHFEKEVEATFLRAVNEDVGEGDVILEVNSLKLSYNRTATDCAGALFYAMMKLPLETSSNRHSPSKLVKAAGDVISKWKKLLKYYLCSIDEEIEVILKFEEMCSESAKEYFSVFTQILHLMYEKDVVQEEAILNWASEKEEADESDKVLVKQAEKLIQ</sequence>
<dbReference type="EMBL" id="AUSU01005162">
    <property type="protein sequence ID" value="EPS63911.1"/>
    <property type="molecule type" value="Genomic_DNA"/>
</dbReference>
<dbReference type="InterPro" id="IPR003307">
    <property type="entry name" value="W2_domain"/>
</dbReference>
<comment type="subunit">
    <text evidence="6">Component of the translation initiation factor 2B (eIF2B) complex which is a heterodecamer of two sets of five different subunits: alpha, beta, gamma, delta and epsilon. Subunits alpha, beta and delta comprise a regulatory subcomplex and subunits epsilon and gamma comprise a catalytic subcomplex. Within the complex, the hexameric regulatory complex resides at the center, with the two heterodimeric catalytic subcomplexes bound on opposite sides.</text>
</comment>
<feature type="non-terminal residue" evidence="9">
    <location>
        <position position="1"/>
    </location>
</feature>
<dbReference type="PROSITE" id="PS51363">
    <property type="entry name" value="W2"/>
    <property type="match status" value="1"/>
</dbReference>
<evidence type="ECO:0000256" key="4">
    <source>
        <dbReference type="ARBA" id="ARBA00044144"/>
    </source>
</evidence>
<reference evidence="9 10" key="1">
    <citation type="journal article" date="2013" name="BMC Genomics">
        <title>The miniature genome of a carnivorous plant Genlisea aurea contains a low number of genes and short non-coding sequences.</title>
        <authorList>
            <person name="Leushkin E.V."/>
            <person name="Sutormin R.A."/>
            <person name="Nabieva E.R."/>
            <person name="Penin A.A."/>
            <person name="Kondrashov A.S."/>
            <person name="Logacheva M.D."/>
        </authorList>
    </citation>
    <scope>NUCLEOTIDE SEQUENCE [LARGE SCALE GENOMIC DNA]</scope>
</reference>
<accession>S8CH91</accession>
<dbReference type="Gene3D" id="1.25.40.180">
    <property type="match status" value="1"/>
</dbReference>
<proteinExistence type="inferred from homology"/>
<evidence type="ECO:0000259" key="8">
    <source>
        <dbReference type="PROSITE" id="PS51363"/>
    </source>
</evidence>
<name>S8CH91_9LAMI</name>
<dbReference type="CDD" id="cd11558">
    <property type="entry name" value="W2_eIF2B_epsilon"/>
    <property type="match status" value="1"/>
</dbReference>
<dbReference type="GO" id="GO:0005851">
    <property type="term" value="C:eukaryotic translation initiation factor 2B complex"/>
    <property type="evidence" value="ECO:0007669"/>
    <property type="project" value="TreeGrafter"/>
</dbReference>
<evidence type="ECO:0000313" key="9">
    <source>
        <dbReference type="EMBL" id="EPS63911.1"/>
    </source>
</evidence>
<evidence type="ECO:0000256" key="7">
    <source>
        <dbReference type="SAM" id="MobiDB-lite"/>
    </source>
</evidence>
<dbReference type="GO" id="GO:0003743">
    <property type="term" value="F:translation initiation factor activity"/>
    <property type="evidence" value="ECO:0007669"/>
    <property type="project" value="TreeGrafter"/>
</dbReference>
<dbReference type="FunFam" id="1.25.40.180:FF:000022">
    <property type="entry name" value="Translation initiation factor eIF-2B epsilon subunit"/>
    <property type="match status" value="1"/>
</dbReference>
<evidence type="ECO:0000256" key="5">
    <source>
        <dbReference type="ARBA" id="ARBA00044345"/>
    </source>
</evidence>
<comment type="subcellular location">
    <subcellularLocation>
        <location evidence="1">Cytoplasm</location>
        <location evidence="1">Cytosol</location>
    </subcellularLocation>
</comment>
<evidence type="ECO:0000256" key="3">
    <source>
        <dbReference type="ARBA" id="ARBA00022490"/>
    </source>
</evidence>
<keyword evidence="3" id="KW-0963">Cytoplasm</keyword>
<dbReference type="SUPFAM" id="SSF48371">
    <property type="entry name" value="ARM repeat"/>
    <property type="match status" value="1"/>
</dbReference>
<feature type="domain" description="W2" evidence="8">
    <location>
        <begin position="137"/>
        <end position="302"/>
    </location>
</feature>
<dbReference type="Pfam" id="PF02020">
    <property type="entry name" value="W2"/>
    <property type="match status" value="1"/>
</dbReference>
<dbReference type="PANTHER" id="PTHR45887">
    <property type="entry name" value="TRANSLATION INITIATION FACTOR EIF-2B SUBUNIT EPSILON"/>
    <property type="match status" value="1"/>
</dbReference>
<evidence type="ECO:0000256" key="1">
    <source>
        <dbReference type="ARBA" id="ARBA00004514"/>
    </source>
</evidence>
<dbReference type="PANTHER" id="PTHR45887:SF1">
    <property type="entry name" value="TRANSLATION INITIATION FACTOR EIF-2B SUBUNIT EPSILON"/>
    <property type="match status" value="1"/>
</dbReference>
<protein>
    <recommendedName>
        <fullName evidence="4">Translation initiation factor eIF2B subunit epsilon</fullName>
    </recommendedName>
    <alternativeName>
        <fullName evidence="5">eIF2B GDP-GTP exchange factor subunit epsilon</fullName>
    </alternativeName>
</protein>
<gene>
    <name evidence="9" type="ORF">M569_10871</name>
</gene>
<dbReference type="GO" id="GO:0005829">
    <property type="term" value="C:cytosol"/>
    <property type="evidence" value="ECO:0007669"/>
    <property type="project" value="UniProtKB-SubCell"/>
</dbReference>
<comment type="similarity">
    <text evidence="2">Belongs to the eIF-2B gamma/epsilon subunits family.</text>
</comment>
<organism evidence="9 10">
    <name type="scientific">Genlisea aurea</name>
    <dbReference type="NCBI Taxonomy" id="192259"/>
    <lineage>
        <taxon>Eukaryota</taxon>
        <taxon>Viridiplantae</taxon>
        <taxon>Streptophyta</taxon>
        <taxon>Embryophyta</taxon>
        <taxon>Tracheophyta</taxon>
        <taxon>Spermatophyta</taxon>
        <taxon>Magnoliopsida</taxon>
        <taxon>eudicotyledons</taxon>
        <taxon>Gunneridae</taxon>
        <taxon>Pentapetalae</taxon>
        <taxon>asterids</taxon>
        <taxon>lamiids</taxon>
        <taxon>Lamiales</taxon>
        <taxon>Lentibulariaceae</taxon>
        <taxon>Genlisea</taxon>
    </lineage>
</organism>
<dbReference type="Proteomes" id="UP000015453">
    <property type="component" value="Unassembled WGS sequence"/>
</dbReference>
<dbReference type="InterPro" id="IPR016024">
    <property type="entry name" value="ARM-type_fold"/>
</dbReference>
<dbReference type="InterPro" id="IPR051956">
    <property type="entry name" value="eIF2B_epsilon"/>
</dbReference>
<comment type="caution">
    <text evidence="9">The sequence shown here is derived from an EMBL/GenBank/DDBJ whole genome shotgun (WGS) entry which is preliminary data.</text>
</comment>
<evidence type="ECO:0000256" key="6">
    <source>
        <dbReference type="ARBA" id="ARBA00046432"/>
    </source>
</evidence>
<feature type="non-terminal residue" evidence="9">
    <location>
        <position position="302"/>
    </location>
</feature>